<sequence>MLILKGLFSLSLPLTGTRFWMRRMMKMRWERRGKENKTFLQSDSSSVKGFLSSIPAPRNSATLGVASLGSGYGRRSVIETDGSTSSSGSGVDQSNESCENNDPASSKGKPSKLQKRKHQKGSLYFDIKQNWQSGVPEGSSIKMKRTPGMDGDIEIVFSVVSNSWC</sequence>
<name>A0ACC4AMA2_POPAL</name>
<protein>
    <submittedName>
        <fullName evidence="1">Uncharacterized protein</fullName>
    </submittedName>
</protein>
<accession>A0ACC4AMA2</accession>
<evidence type="ECO:0000313" key="1">
    <source>
        <dbReference type="EMBL" id="KAL3567081.1"/>
    </source>
</evidence>
<proteinExistence type="predicted"/>
<organism evidence="1 2">
    <name type="scientific">Populus alba</name>
    <name type="common">White poplar</name>
    <dbReference type="NCBI Taxonomy" id="43335"/>
    <lineage>
        <taxon>Eukaryota</taxon>
        <taxon>Viridiplantae</taxon>
        <taxon>Streptophyta</taxon>
        <taxon>Embryophyta</taxon>
        <taxon>Tracheophyta</taxon>
        <taxon>Spermatophyta</taxon>
        <taxon>Magnoliopsida</taxon>
        <taxon>eudicotyledons</taxon>
        <taxon>Gunneridae</taxon>
        <taxon>Pentapetalae</taxon>
        <taxon>rosids</taxon>
        <taxon>fabids</taxon>
        <taxon>Malpighiales</taxon>
        <taxon>Salicaceae</taxon>
        <taxon>Saliceae</taxon>
        <taxon>Populus</taxon>
    </lineage>
</organism>
<evidence type="ECO:0000313" key="2">
    <source>
        <dbReference type="Proteomes" id="UP000309997"/>
    </source>
</evidence>
<reference evidence="1 2" key="1">
    <citation type="journal article" date="2024" name="Plant Biotechnol. J.">
        <title>Genome and CRISPR/Cas9 system of a widespread forest tree (Populus alba) in the world.</title>
        <authorList>
            <person name="Liu Y.J."/>
            <person name="Jiang P.F."/>
            <person name="Han X.M."/>
            <person name="Li X.Y."/>
            <person name="Wang H.M."/>
            <person name="Wang Y.J."/>
            <person name="Wang X.X."/>
            <person name="Zeng Q.Y."/>
        </authorList>
    </citation>
    <scope>NUCLEOTIDE SEQUENCE [LARGE SCALE GENOMIC DNA]</scope>
    <source>
        <strain evidence="2">cv. PAL-ZL1</strain>
    </source>
</reference>
<keyword evidence="2" id="KW-1185">Reference proteome</keyword>
<dbReference type="EMBL" id="RCHU02000018">
    <property type="protein sequence ID" value="KAL3567081.1"/>
    <property type="molecule type" value="Genomic_DNA"/>
</dbReference>
<gene>
    <name evidence="1" type="ORF">D5086_032496</name>
</gene>
<dbReference type="Proteomes" id="UP000309997">
    <property type="component" value="Unassembled WGS sequence"/>
</dbReference>
<comment type="caution">
    <text evidence="1">The sequence shown here is derived from an EMBL/GenBank/DDBJ whole genome shotgun (WGS) entry which is preliminary data.</text>
</comment>